<reference evidence="2" key="1">
    <citation type="journal article" date="2017" name="Genome Biol.">
        <title>Comparative genomics reveals high biological diversity and specific adaptations in the industrially and medically important fungal genus Aspergillus.</title>
        <authorList>
            <person name="de Vries R.P."/>
            <person name="Riley R."/>
            <person name="Wiebenga A."/>
            <person name="Aguilar-Osorio G."/>
            <person name="Amillis S."/>
            <person name="Uchima C.A."/>
            <person name="Anderluh G."/>
            <person name="Asadollahi M."/>
            <person name="Askin M."/>
            <person name="Barry K."/>
            <person name="Battaglia E."/>
            <person name="Bayram O."/>
            <person name="Benocci T."/>
            <person name="Braus-Stromeyer S.A."/>
            <person name="Caldana C."/>
            <person name="Canovas D."/>
            <person name="Cerqueira G.C."/>
            <person name="Chen F."/>
            <person name="Chen W."/>
            <person name="Choi C."/>
            <person name="Clum A."/>
            <person name="Dos Santos R.A."/>
            <person name="Damasio A.R."/>
            <person name="Diallinas G."/>
            <person name="Emri T."/>
            <person name="Fekete E."/>
            <person name="Flipphi M."/>
            <person name="Freyberg S."/>
            <person name="Gallo A."/>
            <person name="Gournas C."/>
            <person name="Habgood R."/>
            <person name="Hainaut M."/>
            <person name="Harispe M.L."/>
            <person name="Henrissat B."/>
            <person name="Hilden K.S."/>
            <person name="Hope R."/>
            <person name="Hossain A."/>
            <person name="Karabika E."/>
            <person name="Karaffa L."/>
            <person name="Karanyi Z."/>
            <person name="Krasevec N."/>
            <person name="Kuo A."/>
            <person name="Kusch H."/>
            <person name="LaButti K."/>
            <person name="Lagendijk E.L."/>
            <person name="Lapidus A."/>
            <person name="Levasseur A."/>
            <person name="Lindquist E."/>
            <person name="Lipzen A."/>
            <person name="Logrieco A.F."/>
            <person name="MacCabe A."/>
            <person name="Maekelae M.R."/>
            <person name="Malavazi I."/>
            <person name="Melin P."/>
            <person name="Meyer V."/>
            <person name="Mielnichuk N."/>
            <person name="Miskei M."/>
            <person name="Molnar A.P."/>
            <person name="Mule G."/>
            <person name="Ngan C.Y."/>
            <person name="Orejas M."/>
            <person name="Orosz E."/>
            <person name="Ouedraogo J.P."/>
            <person name="Overkamp K.M."/>
            <person name="Park H.-S."/>
            <person name="Perrone G."/>
            <person name="Piumi F."/>
            <person name="Punt P.J."/>
            <person name="Ram A.F."/>
            <person name="Ramon A."/>
            <person name="Rauscher S."/>
            <person name="Record E."/>
            <person name="Riano-Pachon D.M."/>
            <person name="Robert V."/>
            <person name="Roehrig J."/>
            <person name="Ruller R."/>
            <person name="Salamov A."/>
            <person name="Salih N.S."/>
            <person name="Samson R.A."/>
            <person name="Sandor E."/>
            <person name="Sanguinetti M."/>
            <person name="Schuetze T."/>
            <person name="Sepcic K."/>
            <person name="Shelest E."/>
            <person name="Sherlock G."/>
            <person name="Sophianopoulou V."/>
            <person name="Squina F.M."/>
            <person name="Sun H."/>
            <person name="Susca A."/>
            <person name="Todd R.B."/>
            <person name="Tsang A."/>
            <person name="Unkles S.E."/>
            <person name="van de Wiele N."/>
            <person name="van Rossen-Uffink D."/>
            <person name="Oliveira J.V."/>
            <person name="Vesth T.C."/>
            <person name="Visser J."/>
            <person name="Yu J.-H."/>
            <person name="Zhou M."/>
            <person name="Andersen M.R."/>
            <person name="Archer D.B."/>
            <person name="Baker S.E."/>
            <person name="Benoit I."/>
            <person name="Brakhage A.A."/>
            <person name="Braus G.H."/>
            <person name="Fischer R."/>
            <person name="Frisvad J.C."/>
            <person name="Goldman G.H."/>
            <person name="Houbraken J."/>
            <person name="Oakley B."/>
            <person name="Pocsi I."/>
            <person name="Scazzocchio C."/>
            <person name="Seiboth B."/>
            <person name="vanKuyk P.A."/>
            <person name="Wortman J."/>
            <person name="Dyer P.S."/>
            <person name="Grigoriev I.V."/>
        </authorList>
    </citation>
    <scope>NUCLEOTIDE SEQUENCE [LARGE SCALE GENOMIC DNA]</scope>
    <source>
        <strain evidence="2">CBS 583.65</strain>
    </source>
</reference>
<organism evidence="1 2">
    <name type="scientific">Aspergillus versicolor CBS 583.65</name>
    <dbReference type="NCBI Taxonomy" id="1036611"/>
    <lineage>
        <taxon>Eukaryota</taxon>
        <taxon>Fungi</taxon>
        <taxon>Dikarya</taxon>
        <taxon>Ascomycota</taxon>
        <taxon>Pezizomycotina</taxon>
        <taxon>Eurotiomycetes</taxon>
        <taxon>Eurotiomycetidae</taxon>
        <taxon>Eurotiales</taxon>
        <taxon>Aspergillaceae</taxon>
        <taxon>Aspergillus</taxon>
        <taxon>Aspergillus subgen. Nidulantes</taxon>
    </lineage>
</organism>
<dbReference type="GeneID" id="63726115"/>
<dbReference type="AlphaFoldDB" id="A0A1L9PX27"/>
<evidence type="ECO:0000313" key="1">
    <source>
        <dbReference type="EMBL" id="OJJ06089.1"/>
    </source>
</evidence>
<dbReference type="RefSeq" id="XP_040671851.1">
    <property type="nucleotide sequence ID" value="XM_040810604.1"/>
</dbReference>
<dbReference type="VEuPathDB" id="FungiDB:ASPVEDRAFT_32414"/>
<accession>A0A1L9PX27</accession>
<dbReference type="EMBL" id="KV878134">
    <property type="protein sequence ID" value="OJJ06089.1"/>
    <property type="molecule type" value="Genomic_DNA"/>
</dbReference>
<proteinExistence type="predicted"/>
<name>A0A1L9PX27_ASPVE</name>
<protein>
    <submittedName>
        <fullName evidence="1">Uncharacterized protein</fullName>
    </submittedName>
</protein>
<dbReference type="OrthoDB" id="10458811at2759"/>
<keyword evidence="2" id="KW-1185">Reference proteome</keyword>
<dbReference type="Proteomes" id="UP000184073">
    <property type="component" value="Unassembled WGS sequence"/>
</dbReference>
<evidence type="ECO:0000313" key="2">
    <source>
        <dbReference type="Proteomes" id="UP000184073"/>
    </source>
</evidence>
<sequence>MSLNATSYPIDIDEMHVPSAETIAKRRAARREMARIAEIRRRLESAKIVSYADASPEEDFSMDMLFQFDYTASSEGSVRGRTKVPFAKKIKGKYKKNKSNKKAGKLTRVEDEERDGFVIVNSFDYIGTENHGQPSGKSIETRTYALGLMRLRTLRLTKLSNQSTQFSARKHIRLPSDRDNRRPWDAFRVIRGVLGFGWD</sequence>
<gene>
    <name evidence="1" type="ORF">ASPVEDRAFT_32414</name>
</gene>